<evidence type="ECO:0000256" key="2">
    <source>
        <dbReference type="ARBA" id="ARBA00023125"/>
    </source>
</evidence>
<evidence type="ECO:0000259" key="5">
    <source>
        <dbReference type="PROSITE" id="PS50949"/>
    </source>
</evidence>
<keyword evidence="7" id="KW-1185">Reference proteome</keyword>
<dbReference type="Pfam" id="PF07702">
    <property type="entry name" value="UTRA"/>
    <property type="match status" value="1"/>
</dbReference>
<protein>
    <recommendedName>
        <fullName evidence="4">Histidine utilization repressor</fullName>
    </recommendedName>
</protein>
<organism evidence="6 7">
    <name type="scientific">Paraglaciecola polaris LMG 21857</name>
    <dbReference type="NCBI Taxonomy" id="1129793"/>
    <lineage>
        <taxon>Bacteria</taxon>
        <taxon>Pseudomonadati</taxon>
        <taxon>Pseudomonadota</taxon>
        <taxon>Gammaproteobacteria</taxon>
        <taxon>Alteromonadales</taxon>
        <taxon>Alteromonadaceae</taxon>
        <taxon>Paraglaciecola</taxon>
    </lineage>
</organism>
<dbReference type="OrthoDB" id="9808698at2"/>
<dbReference type="InterPro" id="IPR050679">
    <property type="entry name" value="Bact_HTH_transcr_reg"/>
</dbReference>
<keyword evidence="1" id="KW-0805">Transcription regulation</keyword>
<dbReference type="CDD" id="cd07377">
    <property type="entry name" value="WHTH_GntR"/>
    <property type="match status" value="1"/>
</dbReference>
<dbReference type="Gene3D" id="1.10.10.10">
    <property type="entry name" value="Winged helix-like DNA-binding domain superfamily/Winged helix DNA-binding domain"/>
    <property type="match status" value="1"/>
</dbReference>
<sequence>MPPRFVQIKSAIFDQIESGGMKPGDKVQSENQLAEAFQVSRMTARRALTELVDEGVLARSQGLGTFVCDHRPMSSLLEIRSIDDEITQRGHHYSNRILLQRQVTANTQQAAWFDVKPQQTLFHTRIVHSENDLPVQLEDRLVNPRWAPDYLQQDFTHITANHYLSNVAPLTQADHSIEAILPSKEIAEPLTIALTQPCLQISRRTFSAKGVVSYALLFHPGNRYRIGGHLDFSNTIRS</sequence>
<dbReference type="InterPro" id="IPR028978">
    <property type="entry name" value="Chorismate_lyase_/UTRA_dom_sf"/>
</dbReference>
<dbReference type="Proteomes" id="UP000006322">
    <property type="component" value="Unassembled WGS sequence"/>
</dbReference>
<dbReference type="Gene3D" id="3.40.1410.10">
    <property type="entry name" value="Chorismate lyase-like"/>
    <property type="match status" value="1"/>
</dbReference>
<dbReference type="PROSITE" id="PS50949">
    <property type="entry name" value="HTH_GNTR"/>
    <property type="match status" value="1"/>
</dbReference>
<dbReference type="InterPro" id="IPR036390">
    <property type="entry name" value="WH_DNA-bd_sf"/>
</dbReference>
<gene>
    <name evidence="6" type="primary">hutC</name>
    <name evidence="6" type="ORF">GPLA_1675</name>
</gene>
<keyword evidence="2" id="KW-0238">DNA-binding</keyword>
<comment type="caution">
    <text evidence="6">The sequence shown here is derived from an EMBL/GenBank/DDBJ whole genome shotgun (WGS) entry which is preliminary data.</text>
</comment>
<dbReference type="InterPro" id="IPR036388">
    <property type="entry name" value="WH-like_DNA-bd_sf"/>
</dbReference>
<dbReference type="InterPro" id="IPR000524">
    <property type="entry name" value="Tscrpt_reg_HTH_GntR"/>
</dbReference>
<reference evidence="7" key="1">
    <citation type="journal article" date="2014" name="Environ. Microbiol.">
        <title>Comparative genomics of the marine bacterial genus Glaciecola reveals the high degree of genomic diversity and genomic characteristic for cold adaptation.</title>
        <authorList>
            <person name="Qin Q.L."/>
            <person name="Xie B.B."/>
            <person name="Yu Y."/>
            <person name="Shu Y.L."/>
            <person name="Rong J.C."/>
            <person name="Zhang Y.J."/>
            <person name="Zhao D.L."/>
            <person name="Chen X.L."/>
            <person name="Zhang X.Y."/>
            <person name="Chen B."/>
            <person name="Zhou B.C."/>
            <person name="Zhang Y.Z."/>
        </authorList>
    </citation>
    <scope>NUCLEOTIDE SEQUENCE [LARGE SCALE GENOMIC DNA]</scope>
    <source>
        <strain evidence="7">LMG 21857</strain>
    </source>
</reference>
<evidence type="ECO:0000256" key="1">
    <source>
        <dbReference type="ARBA" id="ARBA00023015"/>
    </source>
</evidence>
<evidence type="ECO:0000256" key="4">
    <source>
        <dbReference type="NCBIfam" id="TIGR02018"/>
    </source>
</evidence>
<dbReference type="STRING" id="1129793.GPLA_1675"/>
<dbReference type="InterPro" id="IPR011663">
    <property type="entry name" value="UTRA"/>
</dbReference>
<dbReference type="PANTHER" id="PTHR44846">
    <property type="entry name" value="MANNOSYL-D-GLYCERATE TRANSPORT/METABOLISM SYSTEM REPRESSOR MNGR-RELATED"/>
    <property type="match status" value="1"/>
</dbReference>
<proteinExistence type="predicted"/>
<feature type="domain" description="HTH gntR-type" evidence="5">
    <location>
        <begin position="2"/>
        <end position="70"/>
    </location>
</feature>
<dbReference type="GO" id="GO:0003700">
    <property type="term" value="F:DNA-binding transcription factor activity"/>
    <property type="evidence" value="ECO:0007669"/>
    <property type="project" value="UniProtKB-UniRule"/>
</dbReference>
<dbReference type="GO" id="GO:0003677">
    <property type="term" value="F:DNA binding"/>
    <property type="evidence" value="ECO:0007669"/>
    <property type="project" value="UniProtKB-UniRule"/>
</dbReference>
<dbReference type="EMBL" id="BAER01000042">
    <property type="protein sequence ID" value="GAC32589.1"/>
    <property type="molecule type" value="Genomic_DNA"/>
</dbReference>
<evidence type="ECO:0000256" key="3">
    <source>
        <dbReference type="ARBA" id="ARBA00023163"/>
    </source>
</evidence>
<accession>K6YIM3</accession>
<name>K6YIM3_9ALTE</name>
<dbReference type="NCBIfam" id="TIGR02018">
    <property type="entry name" value="his_ut_repres"/>
    <property type="match status" value="1"/>
</dbReference>
<dbReference type="RefSeq" id="WP_007104377.1">
    <property type="nucleotide sequence ID" value="NZ_BAER01000042.1"/>
</dbReference>
<dbReference type="GO" id="GO:0045892">
    <property type="term" value="P:negative regulation of DNA-templated transcription"/>
    <property type="evidence" value="ECO:0007669"/>
    <property type="project" value="UniProtKB-UniRule"/>
</dbReference>
<dbReference type="SMART" id="SM00345">
    <property type="entry name" value="HTH_GNTR"/>
    <property type="match status" value="1"/>
</dbReference>
<dbReference type="SUPFAM" id="SSF46785">
    <property type="entry name" value="Winged helix' DNA-binding domain"/>
    <property type="match status" value="1"/>
</dbReference>
<dbReference type="SMART" id="SM00866">
    <property type="entry name" value="UTRA"/>
    <property type="match status" value="1"/>
</dbReference>
<dbReference type="PRINTS" id="PR00035">
    <property type="entry name" value="HTHGNTR"/>
</dbReference>
<evidence type="ECO:0000313" key="7">
    <source>
        <dbReference type="Proteomes" id="UP000006322"/>
    </source>
</evidence>
<evidence type="ECO:0000313" key="6">
    <source>
        <dbReference type="EMBL" id="GAC32589.1"/>
    </source>
</evidence>
<dbReference type="GO" id="GO:0006547">
    <property type="term" value="P:L-histidine metabolic process"/>
    <property type="evidence" value="ECO:0007669"/>
    <property type="project" value="UniProtKB-UniRule"/>
</dbReference>
<dbReference type="SUPFAM" id="SSF64288">
    <property type="entry name" value="Chorismate lyase-like"/>
    <property type="match status" value="1"/>
</dbReference>
<dbReference type="Pfam" id="PF00392">
    <property type="entry name" value="GntR"/>
    <property type="match status" value="1"/>
</dbReference>
<dbReference type="InterPro" id="IPR010248">
    <property type="entry name" value="His_ut_repres"/>
</dbReference>
<keyword evidence="3" id="KW-0804">Transcription</keyword>
<dbReference type="AlphaFoldDB" id="K6YIM3"/>
<dbReference type="PANTHER" id="PTHR44846:SF16">
    <property type="entry name" value="TRANSCRIPTIONAL REGULATOR PHNF-RELATED"/>
    <property type="match status" value="1"/>
</dbReference>